<evidence type="ECO:0000313" key="2">
    <source>
        <dbReference type="EMBL" id="SFX65514.1"/>
    </source>
</evidence>
<feature type="domain" description="HMA" evidence="1">
    <location>
        <begin position="2"/>
        <end position="63"/>
    </location>
</feature>
<dbReference type="InterPro" id="IPR006121">
    <property type="entry name" value="HMA_dom"/>
</dbReference>
<dbReference type="Gene3D" id="3.30.70.100">
    <property type="match status" value="1"/>
</dbReference>
<proteinExistence type="predicted"/>
<dbReference type="OrthoDB" id="9814359at2"/>
<dbReference type="PROSITE" id="PS50846">
    <property type="entry name" value="HMA_2"/>
    <property type="match status" value="1"/>
</dbReference>
<dbReference type="AlphaFoldDB" id="A0A1K1YU25"/>
<dbReference type="RefSeq" id="WP_072326726.1">
    <property type="nucleotide sequence ID" value="NZ_FPJW01000009.1"/>
</dbReference>
<name>A0A1K1YU25_9GAMM</name>
<evidence type="ECO:0000259" key="1">
    <source>
        <dbReference type="PROSITE" id="PS50846"/>
    </source>
</evidence>
<dbReference type="SUPFAM" id="SSF55008">
    <property type="entry name" value="HMA, heavy metal-associated domain"/>
    <property type="match status" value="1"/>
</dbReference>
<dbReference type="EMBL" id="FPJW01000009">
    <property type="protein sequence ID" value="SFX65514.1"/>
    <property type="molecule type" value="Genomic_DNA"/>
</dbReference>
<organism evidence="2 3">
    <name type="scientific">Marinospirillum alkaliphilum DSM 21637</name>
    <dbReference type="NCBI Taxonomy" id="1122209"/>
    <lineage>
        <taxon>Bacteria</taxon>
        <taxon>Pseudomonadati</taxon>
        <taxon>Pseudomonadota</taxon>
        <taxon>Gammaproteobacteria</taxon>
        <taxon>Oceanospirillales</taxon>
        <taxon>Oceanospirillaceae</taxon>
        <taxon>Marinospirillum</taxon>
    </lineage>
</organism>
<sequence length="65" mass="6940">MPAFELKLMGLTCGGCVNKVTQALMTLESVNQVEVTQTAARVEGNLSPEQAIEVIENLGFEAESV</sequence>
<reference evidence="2 3" key="1">
    <citation type="submission" date="2016-11" db="EMBL/GenBank/DDBJ databases">
        <authorList>
            <person name="Jaros S."/>
            <person name="Januszkiewicz K."/>
            <person name="Wedrychowicz H."/>
        </authorList>
    </citation>
    <scope>NUCLEOTIDE SEQUENCE [LARGE SCALE GENOMIC DNA]</scope>
    <source>
        <strain evidence="2 3">DSM 21637</strain>
    </source>
</reference>
<dbReference type="Proteomes" id="UP000182350">
    <property type="component" value="Unassembled WGS sequence"/>
</dbReference>
<dbReference type="STRING" id="1122209.SAMN02745752_02385"/>
<accession>A0A1K1YU25</accession>
<evidence type="ECO:0000313" key="3">
    <source>
        <dbReference type="Proteomes" id="UP000182350"/>
    </source>
</evidence>
<dbReference type="CDD" id="cd00371">
    <property type="entry name" value="HMA"/>
    <property type="match status" value="1"/>
</dbReference>
<dbReference type="InterPro" id="IPR036163">
    <property type="entry name" value="HMA_dom_sf"/>
</dbReference>
<dbReference type="Pfam" id="PF00403">
    <property type="entry name" value="HMA"/>
    <property type="match status" value="1"/>
</dbReference>
<dbReference type="GO" id="GO:0046872">
    <property type="term" value="F:metal ion binding"/>
    <property type="evidence" value="ECO:0007669"/>
    <property type="project" value="InterPro"/>
</dbReference>
<protein>
    <submittedName>
        <fullName evidence="2">Copper chaperone CopZ</fullName>
    </submittedName>
</protein>
<gene>
    <name evidence="2" type="ORF">SAMN02745752_02385</name>
</gene>
<keyword evidence="3" id="KW-1185">Reference proteome</keyword>